<dbReference type="InterPro" id="IPR024057">
    <property type="entry name" value="Nucleoplasmin_core_dom"/>
</dbReference>
<proteinExistence type="predicted"/>
<protein>
    <submittedName>
        <fullName evidence="2">Nucleoplasmin-like protein</fullName>
    </submittedName>
</protein>
<evidence type="ECO:0000313" key="2">
    <source>
        <dbReference type="EMBL" id="JAI41080.1"/>
    </source>
</evidence>
<dbReference type="SUPFAM" id="SSF69203">
    <property type="entry name" value="Nucleoplasmin-like core domain"/>
    <property type="match status" value="1"/>
</dbReference>
<name>A0A0K8VR72_BACLA</name>
<feature type="domain" description="Nucleoplasmin core" evidence="1">
    <location>
        <begin position="6"/>
        <end position="58"/>
    </location>
</feature>
<organism evidence="2">
    <name type="scientific">Bactrocera latifrons</name>
    <name type="common">Malaysian fruit fly</name>
    <name type="synonym">Chaetodacus latifrons</name>
    <dbReference type="NCBI Taxonomy" id="174628"/>
    <lineage>
        <taxon>Eukaryota</taxon>
        <taxon>Metazoa</taxon>
        <taxon>Ecdysozoa</taxon>
        <taxon>Arthropoda</taxon>
        <taxon>Hexapoda</taxon>
        <taxon>Insecta</taxon>
        <taxon>Pterygota</taxon>
        <taxon>Neoptera</taxon>
        <taxon>Endopterygota</taxon>
        <taxon>Diptera</taxon>
        <taxon>Brachycera</taxon>
        <taxon>Muscomorpha</taxon>
        <taxon>Tephritoidea</taxon>
        <taxon>Tephritidae</taxon>
        <taxon>Bactrocera</taxon>
        <taxon>Bactrocera</taxon>
    </lineage>
</organism>
<dbReference type="Gene3D" id="2.60.120.340">
    <property type="entry name" value="Nucleoplasmin core domain"/>
    <property type="match status" value="1"/>
</dbReference>
<gene>
    <name evidence="2" type="primary">Nlp_3</name>
    <name evidence="2" type="ORF">c0_g2_i1</name>
</gene>
<reference evidence="2" key="1">
    <citation type="submission" date="2015-06" db="EMBL/GenBank/DDBJ databases">
        <authorList>
            <person name="Hoefler B.C."/>
            <person name="Straight P.D."/>
        </authorList>
    </citation>
    <scope>NUCLEOTIDE SEQUENCE</scope>
</reference>
<dbReference type="AlphaFoldDB" id="A0A0K8VR72"/>
<accession>A0A0K8VR72</accession>
<sequence>MEREEFYGVTLSEKEPLAQYEMEEPTTTAEDQKLVIKQICLGAEAKNGEFNVVQVSVCLTNTGVSNEENVSFLTRLFLFQKSYLFLPRENVLLSTVLFFLFTMIE</sequence>
<dbReference type="Pfam" id="PF03066">
    <property type="entry name" value="Nucleoplasmin"/>
    <property type="match status" value="1"/>
</dbReference>
<dbReference type="InterPro" id="IPR036824">
    <property type="entry name" value="Nucleoplasmin_core_dom_sf"/>
</dbReference>
<dbReference type="OrthoDB" id="6075101at2759"/>
<evidence type="ECO:0000259" key="1">
    <source>
        <dbReference type="Pfam" id="PF03066"/>
    </source>
</evidence>
<dbReference type="EMBL" id="GDHF01011234">
    <property type="protein sequence ID" value="JAI41080.1"/>
    <property type="molecule type" value="Transcribed_RNA"/>
</dbReference>